<feature type="coiled-coil region" evidence="1">
    <location>
        <begin position="784"/>
        <end position="854"/>
    </location>
</feature>
<feature type="compositionally biased region" description="Polar residues" evidence="2">
    <location>
        <begin position="21"/>
        <end position="34"/>
    </location>
</feature>
<dbReference type="VEuPathDB" id="AmoebaDB:NF0035050"/>
<feature type="compositionally biased region" description="Low complexity" evidence="2">
    <location>
        <begin position="44"/>
        <end position="110"/>
    </location>
</feature>
<feature type="compositionally biased region" description="Low complexity" evidence="2">
    <location>
        <begin position="1"/>
        <end position="20"/>
    </location>
</feature>
<feature type="transmembrane region" description="Helical" evidence="3">
    <location>
        <begin position="954"/>
        <end position="977"/>
    </location>
</feature>
<evidence type="ECO:0000256" key="1">
    <source>
        <dbReference type="SAM" id="Coils"/>
    </source>
</evidence>
<feature type="coiled-coil region" evidence="1">
    <location>
        <begin position="880"/>
        <end position="907"/>
    </location>
</feature>
<dbReference type="Proteomes" id="UP000444721">
    <property type="component" value="Unassembled WGS sequence"/>
</dbReference>
<proteinExistence type="predicted"/>
<dbReference type="EMBL" id="VFQX01000009">
    <property type="protein sequence ID" value="KAF0982413.1"/>
    <property type="molecule type" value="Genomic_DNA"/>
</dbReference>
<keyword evidence="1" id="KW-0175">Coiled coil</keyword>
<comment type="caution">
    <text evidence="4">The sequence shown here is derived from an EMBL/GenBank/DDBJ whole genome shotgun (WGS) entry which is preliminary data.</text>
</comment>
<protein>
    <submittedName>
        <fullName evidence="4">Uncharacterized protein</fullName>
    </submittedName>
</protein>
<dbReference type="VEuPathDB" id="AmoebaDB:FDP41_011343"/>
<dbReference type="VEuPathDB" id="AmoebaDB:NF0035070"/>
<feature type="coiled-coil region" evidence="1">
    <location>
        <begin position="429"/>
        <end position="543"/>
    </location>
</feature>
<feature type="coiled-coil region" evidence="1">
    <location>
        <begin position="590"/>
        <end position="617"/>
    </location>
</feature>
<feature type="compositionally biased region" description="Low complexity" evidence="2">
    <location>
        <begin position="150"/>
        <end position="173"/>
    </location>
</feature>
<reference evidence="4 5" key="1">
    <citation type="journal article" date="2019" name="Sci. Rep.">
        <title>Nanopore sequencing improves the draft genome of the human pathogenic amoeba Naegleria fowleri.</title>
        <authorList>
            <person name="Liechti N."/>
            <person name="Schurch N."/>
            <person name="Bruggmann R."/>
            <person name="Wittwer M."/>
        </authorList>
    </citation>
    <scope>NUCLEOTIDE SEQUENCE [LARGE SCALE GENOMIC DNA]</scope>
    <source>
        <strain evidence="4 5">ATCC 30894</strain>
    </source>
</reference>
<feature type="compositionally biased region" description="Basic and acidic residues" evidence="2">
    <location>
        <begin position="919"/>
        <end position="940"/>
    </location>
</feature>
<keyword evidence="3" id="KW-0812">Transmembrane</keyword>
<dbReference type="VEuPathDB" id="AmoebaDB:NfTy_019780"/>
<dbReference type="RefSeq" id="XP_044567126.1">
    <property type="nucleotide sequence ID" value="XM_044701741.1"/>
</dbReference>
<dbReference type="GeneID" id="68118558"/>
<dbReference type="AlphaFoldDB" id="A0A6A5BWE9"/>
<keyword evidence="5" id="KW-1185">Reference proteome</keyword>
<name>A0A6A5BWE9_NAEFO</name>
<evidence type="ECO:0000313" key="5">
    <source>
        <dbReference type="Proteomes" id="UP000444721"/>
    </source>
</evidence>
<dbReference type="OMA" id="EMRSYIS"/>
<organism evidence="4 5">
    <name type="scientific">Naegleria fowleri</name>
    <name type="common">Brain eating amoeba</name>
    <dbReference type="NCBI Taxonomy" id="5763"/>
    <lineage>
        <taxon>Eukaryota</taxon>
        <taxon>Discoba</taxon>
        <taxon>Heterolobosea</taxon>
        <taxon>Tetramitia</taxon>
        <taxon>Eutetramitia</taxon>
        <taxon>Vahlkampfiidae</taxon>
        <taxon>Naegleria</taxon>
    </lineage>
</organism>
<sequence>MTSSRSNTTSSTPNKSSLSRASPSSMNNSASVLTPSVALNRIQPSATSRPPSSQSNSSSTATISSIASKAKTSAVSSPKTPLSSNGSSTTTTGSASSSASNISTTANANGGQVNLKRTPSKQETKVSGASGGGNTLSSVPIASPPPLVRSDSNSSLKSSTSSTSNASLNTMASKRNDEKETLEKQLKDLQTRLELEKQNMDRLIAEKELEMRSYISGHQDTAEDIRSELLKLEKTKSDHEKTVEKLTREKIELEKNIDKLKSELNRTLATLQTAQVENDTLRNELTSMRERNVSQIEVLTNDLKSTHQQITQLQSEKIQLENRVRSLQTELLNQLSAETDQEKINDLENTISLLENEKKTLKAQIEKLQGTFKEEIKNLSNERDELTKELVFSNNQITLNLDEIEKVKHKNTLLEQDLFNSRQESSSMIDLLKAEIRIKSEQIESLNNELISLRTMSLEGEDKSNEISSLLSSVRGLTLENNTLKQQLEEYKEKNLDLINQLELKEEMIQEEKSAVQRLNKTIEELKATLKEMEGSLKIEVNLKEQLAFTLSTEQKSREMTEASARESTRIISDLEEKLSQETNSKQYLIDSYEDQIAQLQKDIENLNLAKTESEAQVLKSQSENKVLKQQLLQEIERTTLLKNNNEKSEEKILFLEQTLKRELESKSHNEDLLKTEIATLNESLTRERSTVESLRNSLVTEVSAQKVLSEKIVDLEVALSTEERERMNAIKKVDDMIIENERLLNHISENEKKMHYLEELVNQEKSSASSKEVEIRGVLEKRIQELELHSLSLNNDISKLKEAAQSEKDQRMQSEKTLKDDFQKQKRMLESKINELSATKEQLELLLSSEREKLVALDHSSKREIKKLQASLLGEKDFIITLEKRLKEEQDKNAELVKRLEEYQSTRTVSTGASNLNDESRSNKGVEKDEASTDKKDQEEITVTSPQNTKDKAVGGVSLMMGVFGLGVGVILPTLLRKYELLPSSFGL</sequence>
<dbReference type="VEuPathDB" id="AmoebaDB:NF0035060"/>
<dbReference type="OrthoDB" id="1682775at2759"/>
<evidence type="ECO:0000256" key="3">
    <source>
        <dbReference type="SAM" id="Phobius"/>
    </source>
</evidence>
<dbReference type="Gene3D" id="1.10.287.1490">
    <property type="match status" value="1"/>
</dbReference>
<gene>
    <name evidence="4" type="ORF">FDP41_011343</name>
</gene>
<keyword evidence="3" id="KW-0472">Membrane</keyword>
<feature type="region of interest" description="Disordered" evidence="2">
    <location>
        <begin position="908"/>
        <end position="953"/>
    </location>
</feature>
<evidence type="ECO:0000256" key="2">
    <source>
        <dbReference type="SAM" id="MobiDB-lite"/>
    </source>
</evidence>
<keyword evidence="3" id="KW-1133">Transmembrane helix</keyword>
<accession>A0A6A5BWE9</accession>
<evidence type="ECO:0000313" key="4">
    <source>
        <dbReference type="EMBL" id="KAF0982413.1"/>
    </source>
</evidence>
<feature type="compositionally biased region" description="Polar residues" evidence="2">
    <location>
        <begin position="908"/>
        <end position="918"/>
    </location>
</feature>
<feature type="region of interest" description="Disordered" evidence="2">
    <location>
        <begin position="1"/>
        <end position="181"/>
    </location>
</feature>